<sequence>MANPPYRHGAETRTTADGLDRSADLRCDGGTIPPAWRVGTATVDITPDETEPHRLIGFGARDGHMDGVEHDISARAVAFEDRTGQRLVFLSFELLFVFETQRAYLEAECAKRWGLEPKALVINPSHTHYGPDYDVHREGLQEDYDRDDDLVAEYREFVDERLLEVIGAALEDFEPASLSYYHAKLAIAMNRRRATEDGIGFDPTPDGPVDHDLPVLAVETAGGTTKALLFGYACHPTAGMAFSNEVNGDWPGYAMEYLEETYPDATAVFVIGCAGDQKAYPQGSRQLVKGHARTAATAVERALVTEPKPVRGPLKLAAGSVTLDIENPIEDENGDQTGGTEVTGHRPYPIQAVGFGTDLTLLSLSGEVVADFALELKETLASPLWVAGYANNTGYLPTKRILAEGGYESWQSFEDGLYAPSTAERILDKSVALAERVGARRREL</sequence>
<dbReference type="InterPro" id="IPR031329">
    <property type="entry name" value="NEUT/ALK_ceramidase_N"/>
</dbReference>
<dbReference type="EMBL" id="JAOPJZ010000002">
    <property type="protein sequence ID" value="MCU4751200.1"/>
    <property type="molecule type" value="Genomic_DNA"/>
</dbReference>
<evidence type="ECO:0000256" key="1">
    <source>
        <dbReference type="SAM" id="MobiDB-lite"/>
    </source>
</evidence>
<gene>
    <name evidence="3" type="ORF">OB919_04260</name>
</gene>
<accession>A0AAP2Z6T3</accession>
<organism evidence="3 4">
    <name type="scientific">Natronosalvus hydrolyticus</name>
    <dbReference type="NCBI Taxonomy" id="2979988"/>
    <lineage>
        <taxon>Archaea</taxon>
        <taxon>Methanobacteriati</taxon>
        <taxon>Methanobacteriota</taxon>
        <taxon>Stenosarchaea group</taxon>
        <taxon>Halobacteria</taxon>
        <taxon>Halobacteriales</taxon>
        <taxon>Natrialbaceae</taxon>
        <taxon>Natronosalvus</taxon>
    </lineage>
</organism>
<dbReference type="RefSeq" id="WP_342806729.1">
    <property type="nucleotide sequence ID" value="NZ_JAOPJZ010000002.1"/>
</dbReference>
<reference evidence="3 4" key="1">
    <citation type="submission" date="2022-09" db="EMBL/GenBank/DDBJ databases">
        <title>Enrichment on poylsaccharides allowed isolation of novel metabolic and taxonomic groups of Haloarchaea.</title>
        <authorList>
            <person name="Sorokin D.Y."/>
            <person name="Elcheninov A.G."/>
            <person name="Khizhniak T.V."/>
            <person name="Kolganova T.V."/>
            <person name="Kublanov I.V."/>
        </authorList>
    </citation>
    <scope>NUCLEOTIDE SEQUENCE [LARGE SCALE GENOMIC DNA]</scope>
    <source>
        <strain evidence="3 4">AArc-curdl1</strain>
    </source>
</reference>
<protein>
    <submittedName>
        <fullName evidence="3">Neutral/alkaline non-lysosomal ceramidase N-terminal domain-containing protein</fullName>
    </submittedName>
</protein>
<proteinExistence type="predicted"/>
<evidence type="ECO:0000313" key="3">
    <source>
        <dbReference type="EMBL" id="MCU4751200.1"/>
    </source>
</evidence>
<evidence type="ECO:0000259" key="2">
    <source>
        <dbReference type="Pfam" id="PF04734"/>
    </source>
</evidence>
<keyword evidence="4" id="KW-1185">Reference proteome</keyword>
<feature type="domain" description="Neutral/alkaline non-lysosomal ceramidase N-terminal" evidence="2">
    <location>
        <begin position="37"/>
        <end position="265"/>
    </location>
</feature>
<feature type="region of interest" description="Disordered" evidence="1">
    <location>
        <begin position="1"/>
        <end position="22"/>
    </location>
</feature>
<dbReference type="AlphaFoldDB" id="A0AAP2Z6T3"/>
<dbReference type="Pfam" id="PF04734">
    <property type="entry name" value="Ceramidase_alk"/>
    <property type="match status" value="1"/>
</dbReference>
<name>A0AAP2Z6T3_9EURY</name>
<dbReference type="Proteomes" id="UP001321047">
    <property type="component" value="Unassembled WGS sequence"/>
</dbReference>
<evidence type="ECO:0000313" key="4">
    <source>
        <dbReference type="Proteomes" id="UP001321047"/>
    </source>
</evidence>
<comment type="caution">
    <text evidence="3">The sequence shown here is derived from an EMBL/GenBank/DDBJ whole genome shotgun (WGS) entry which is preliminary data.</text>
</comment>